<comment type="caution">
    <text evidence="14">The sequence shown here is derived from an EMBL/GenBank/DDBJ whole genome shotgun (WGS) entry which is preliminary data.</text>
</comment>
<keyword evidence="8 10" id="KW-0675">Receptor</keyword>
<comment type="similarity">
    <text evidence="2 10">Belongs to the G-protein coupled receptor 1 family.</text>
</comment>
<accession>A0A1W0WER8</accession>
<evidence type="ECO:0000256" key="8">
    <source>
        <dbReference type="ARBA" id="ARBA00023170"/>
    </source>
</evidence>
<evidence type="ECO:0000256" key="6">
    <source>
        <dbReference type="ARBA" id="ARBA00023040"/>
    </source>
</evidence>
<keyword evidence="3" id="KW-1003">Cell membrane</keyword>
<dbReference type="PROSITE" id="PS50262">
    <property type="entry name" value="G_PROTEIN_RECEP_F1_2"/>
    <property type="match status" value="1"/>
</dbReference>
<dbReference type="PANTHER" id="PTHR24229:SF40">
    <property type="entry name" value="ALLATOSTATIN C RECEPTOR 1-RELATED"/>
    <property type="match status" value="1"/>
</dbReference>
<evidence type="ECO:0000259" key="13">
    <source>
        <dbReference type="PROSITE" id="PS50262"/>
    </source>
</evidence>
<dbReference type="Pfam" id="PF00001">
    <property type="entry name" value="7tm_1"/>
    <property type="match status" value="1"/>
</dbReference>
<evidence type="ECO:0000256" key="1">
    <source>
        <dbReference type="ARBA" id="ARBA00004651"/>
    </source>
</evidence>
<proteinExistence type="inferred from homology"/>
<feature type="transmembrane region" description="Helical" evidence="12">
    <location>
        <begin position="215"/>
        <end position="239"/>
    </location>
</feature>
<organism evidence="14 15">
    <name type="scientific">Hypsibius exemplaris</name>
    <name type="common">Freshwater tardigrade</name>
    <dbReference type="NCBI Taxonomy" id="2072580"/>
    <lineage>
        <taxon>Eukaryota</taxon>
        <taxon>Metazoa</taxon>
        <taxon>Ecdysozoa</taxon>
        <taxon>Tardigrada</taxon>
        <taxon>Eutardigrada</taxon>
        <taxon>Parachela</taxon>
        <taxon>Hypsibioidea</taxon>
        <taxon>Hypsibiidae</taxon>
        <taxon>Hypsibius</taxon>
    </lineage>
</organism>
<feature type="transmembrane region" description="Helical" evidence="12">
    <location>
        <begin position="168"/>
        <end position="190"/>
    </location>
</feature>
<dbReference type="EMBL" id="MTYJ01000118">
    <property type="protein sequence ID" value="OQV13705.1"/>
    <property type="molecule type" value="Genomic_DNA"/>
</dbReference>
<dbReference type="AlphaFoldDB" id="A0A1W0WER8"/>
<dbReference type="PRINTS" id="PR01012">
    <property type="entry name" value="NRPEPTIDEYR"/>
</dbReference>
<keyword evidence="4 10" id="KW-0812">Transmembrane</keyword>
<dbReference type="GO" id="GO:0042277">
    <property type="term" value="F:peptide binding"/>
    <property type="evidence" value="ECO:0007669"/>
    <property type="project" value="TreeGrafter"/>
</dbReference>
<feature type="compositionally biased region" description="Polar residues" evidence="11">
    <location>
        <begin position="402"/>
        <end position="435"/>
    </location>
</feature>
<keyword evidence="15" id="KW-1185">Reference proteome</keyword>
<feature type="transmembrane region" description="Helical" evidence="12">
    <location>
        <begin position="58"/>
        <end position="78"/>
    </location>
</feature>
<dbReference type="OrthoDB" id="6076970at2759"/>
<dbReference type="Proteomes" id="UP000192578">
    <property type="component" value="Unassembled WGS sequence"/>
</dbReference>
<keyword evidence="9 10" id="KW-0807">Transducer</keyword>
<evidence type="ECO:0000256" key="7">
    <source>
        <dbReference type="ARBA" id="ARBA00023136"/>
    </source>
</evidence>
<dbReference type="InterPro" id="IPR017452">
    <property type="entry name" value="GPCR_Rhodpsn_7TM"/>
</dbReference>
<evidence type="ECO:0000313" key="15">
    <source>
        <dbReference type="Proteomes" id="UP000192578"/>
    </source>
</evidence>
<feature type="domain" description="G-protein coupled receptors family 1 profile" evidence="13">
    <location>
        <begin position="70"/>
        <end position="332"/>
    </location>
</feature>
<dbReference type="PANTHER" id="PTHR24229">
    <property type="entry name" value="NEUROPEPTIDES RECEPTOR"/>
    <property type="match status" value="1"/>
</dbReference>
<feature type="transmembrane region" description="Helical" evidence="12">
    <location>
        <begin position="127"/>
        <end position="147"/>
    </location>
</feature>
<evidence type="ECO:0000256" key="4">
    <source>
        <dbReference type="ARBA" id="ARBA00022692"/>
    </source>
</evidence>
<protein>
    <submittedName>
        <fullName evidence="14">Somatostatin receptor type 2</fullName>
    </submittedName>
</protein>
<keyword evidence="5 12" id="KW-1133">Transmembrane helix</keyword>
<dbReference type="InterPro" id="IPR000276">
    <property type="entry name" value="GPCR_Rhodpsn"/>
</dbReference>
<dbReference type="Gene3D" id="1.20.1070.10">
    <property type="entry name" value="Rhodopsin 7-helix transmembrane proteins"/>
    <property type="match status" value="1"/>
</dbReference>
<evidence type="ECO:0000256" key="5">
    <source>
        <dbReference type="ARBA" id="ARBA00022989"/>
    </source>
</evidence>
<keyword evidence="6 10" id="KW-0297">G-protein coupled receptor</keyword>
<dbReference type="GO" id="GO:0004983">
    <property type="term" value="F:neuropeptide Y receptor activity"/>
    <property type="evidence" value="ECO:0007669"/>
    <property type="project" value="InterPro"/>
</dbReference>
<feature type="compositionally biased region" description="Acidic residues" evidence="11">
    <location>
        <begin position="385"/>
        <end position="398"/>
    </location>
</feature>
<evidence type="ECO:0000256" key="2">
    <source>
        <dbReference type="ARBA" id="ARBA00010663"/>
    </source>
</evidence>
<evidence type="ECO:0000256" key="12">
    <source>
        <dbReference type="SAM" id="Phobius"/>
    </source>
</evidence>
<dbReference type="PRINTS" id="PR00237">
    <property type="entry name" value="GPCRRHODOPSN"/>
</dbReference>
<feature type="transmembrane region" description="Helical" evidence="12">
    <location>
        <begin position="90"/>
        <end position="115"/>
    </location>
</feature>
<evidence type="ECO:0000256" key="9">
    <source>
        <dbReference type="ARBA" id="ARBA00023224"/>
    </source>
</evidence>
<evidence type="ECO:0000256" key="3">
    <source>
        <dbReference type="ARBA" id="ARBA00022475"/>
    </source>
</evidence>
<sequence>MDEQNQMAFLKQGATVLGHNLSLLHGNATMKSCANLTADDTWAESGSGQKSLLTLVNIYYGIVYLVGMCGNFLVLWVVCRYSRMHTVTNFFILSLALADICFLVNVPFLMVTTFMESWIFGDLYCKVFYSMTTVNQFASSFFLLVMSADRYFAVCHAIRSNQYRTANAAIIVCSAIWVTSIILMIPVFIYSGDIYDGACMIHWPGTEYLEGMQAFTLYCLILGFAFPLILIVAFYTMVLRKLRTLGPKKRPNHDHHGLHRLLASVLDCPGNPRVHGHYLAAADVPEPPADVQAIDCQAKAAKDAETRKLVTGIVVVLQALCYTSSSINPILYAMLSENFKKSFVAACCCRRSQLAIPEPSIYQRSRFLTASIRRKFLNNAHADDHEDELEEEEEEEGGSPDTGKTNVSAARRPTNCTEITNSLHAPMTRNGSSKSAMRIMRAETATSKRLPAGHGSTGR</sequence>
<dbReference type="SUPFAM" id="SSF81321">
    <property type="entry name" value="Family A G protein-coupled receptor-like"/>
    <property type="match status" value="1"/>
</dbReference>
<feature type="region of interest" description="Disordered" evidence="11">
    <location>
        <begin position="381"/>
        <end position="459"/>
    </location>
</feature>
<dbReference type="PROSITE" id="PS00237">
    <property type="entry name" value="G_PROTEIN_RECEP_F1_1"/>
    <property type="match status" value="1"/>
</dbReference>
<gene>
    <name evidence="14" type="ORF">BV898_12099</name>
</gene>
<evidence type="ECO:0000313" key="14">
    <source>
        <dbReference type="EMBL" id="OQV13705.1"/>
    </source>
</evidence>
<reference evidence="15" key="1">
    <citation type="submission" date="2017-01" db="EMBL/GenBank/DDBJ databases">
        <title>Comparative genomics of anhydrobiosis in the tardigrade Hypsibius dujardini.</title>
        <authorList>
            <person name="Yoshida Y."/>
            <person name="Koutsovoulos G."/>
            <person name="Laetsch D."/>
            <person name="Stevens L."/>
            <person name="Kumar S."/>
            <person name="Horikawa D."/>
            <person name="Ishino K."/>
            <person name="Komine S."/>
            <person name="Tomita M."/>
            <person name="Blaxter M."/>
            <person name="Arakawa K."/>
        </authorList>
    </citation>
    <scope>NUCLEOTIDE SEQUENCE [LARGE SCALE GENOMIC DNA]</scope>
    <source>
        <strain evidence="15">Z151</strain>
    </source>
</reference>
<evidence type="ECO:0000256" key="10">
    <source>
        <dbReference type="RuleBase" id="RU000688"/>
    </source>
</evidence>
<dbReference type="GO" id="GO:0043005">
    <property type="term" value="C:neuron projection"/>
    <property type="evidence" value="ECO:0007669"/>
    <property type="project" value="TreeGrafter"/>
</dbReference>
<comment type="subcellular location">
    <subcellularLocation>
        <location evidence="1">Cell membrane</location>
        <topology evidence="1">Multi-pass membrane protein</topology>
    </subcellularLocation>
</comment>
<evidence type="ECO:0000256" key="11">
    <source>
        <dbReference type="SAM" id="MobiDB-lite"/>
    </source>
</evidence>
<name>A0A1W0WER8_HYPEX</name>
<dbReference type="InterPro" id="IPR000611">
    <property type="entry name" value="NPY_rcpt"/>
</dbReference>
<keyword evidence="7 12" id="KW-0472">Membrane</keyword>
<dbReference type="GO" id="GO:0005886">
    <property type="term" value="C:plasma membrane"/>
    <property type="evidence" value="ECO:0007669"/>
    <property type="project" value="UniProtKB-SubCell"/>
</dbReference>